<dbReference type="PANTHER" id="PTHR47331">
    <property type="entry name" value="PHD-TYPE DOMAIN-CONTAINING PROTEIN"/>
    <property type="match status" value="1"/>
</dbReference>
<proteinExistence type="predicted"/>
<protein>
    <submittedName>
        <fullName evidence="1">Uncharacterized protein</fullName>
    </submittedName>
</protein>
<reference evidence="1 2" key="1">
    <citation type="submission" date="2021-07" db="EMBL/GenBank/DDBJ databases">
        <authorList>
            <person name="Palmer J.M."/>
        </authorList>
    </citation>
    <scope>NUCLEOTIDE SEQUENCE [LARGE SCALE GENOMIC DNA]</scope>
    <source>
        <strain evidence="1 2">AT_MEX2019</strain>
        <tissue evidence="1">Muscle</tissue>
    </source>
</reference>
<sequence length="104" mass="11701">MLNNVTTPSKVNIRLSYLARPDKTARWDHLAEITVHSINSNDVHLLIGQDAPHLLRAKEYQVGGDGDPYVIRTVLGWAINVPTDHKEGMNARVYFLKSDHSLLT</sequence>
<comment type="caution">
    <text evidence="1">The sequence shown here is derived from an EMBL/GenBank/DDBJ whole genome shotgun (WGS) entry which is preliminary data.</text>
</comment>
<organism evidence="1 2">
    <name type="scientific">Ataeniobius toweri</name>
    <dbReference type="NCBI Taxonomy" id="208326"/>
    <lineage>
        <taxon>Eukaryota</taxon>
        <taxon>Metazoa</taxon>
        <taxon>Chordata</taxon>
        <taxon>Craniata</taxon>
        <taxon>Vertebrata</taxon>
        <taxon>Euteleostomi</taxon>
        <taxon>Actinopterygii</taxon>
        <taxon>Neopterygii</taxon>
        <taxon>Teleostei</taxon>
        <taxon>Neoteleostei</taxon>
        <taxon>Acanthomorphata</taxon>
        <taxon>Ovalentaria</taxon>
        <taxon>Atherinomorphae</taxon>
        <taxon>Cyprinodontiformes</taxon>
        <taxon>Goodeidae</taxon>
        <taxon>Ataeniobius</taxon>
    </lineage>
</organism>
<dbReference type="EMBL" id="JAHUTI010094595">
    <property type="protein sequence ID" value="MED6262783.1"/>
    <property type="molecule type" value="Genomic_DNA"/>
</dbReference>
<evidence type="ECO:0000313" key="1">
    <source>
        <dbReference type="EMBL" id="MED6262783.1"/>
    </source>
</evidence>
<keyword evidence="2" id="KW-1185">Reference proteome</keyword>
<name>A0ABU7CMH5_9TELE</name>
<gene>
    <name evidence="1" type="ORF">ATANTOWER_025973</name>
</gene>
<accession>A0ABU7CMH5</accession>
<dbReference type="Proteomes" id="UP001345963">
    <property type="component" value="Unassembled WGS sequence"/>
</dbReference>
<evidence type="ECO:0000313" key="2">
    <source>
        <dbReference type="Proteomes" id="UP001345963"/>
    </source>
</evidence>